<sequence>MFQTIEFDLTGDWERCVLLVPLDWEKSHSGDRNMWVINEISGRCGWCMEIMGDVGDVGDVVKQVGDEVGDVGDVGDVRDWVMNEISGDFSETVEDWVMYEIGWVMQ</sequence>
<dbReference type="AlphaFoldDB" id="A0A9D4F259"/>
<reference evidence="1" key="2">
    <citation type="submission" date="2020-11" db="EMBL/GenBank/DDBJ databases">
        <authorList>
            <person name="McCartney M.A."/>
            <person name="Auch B."/>
            <person name="Kono T."/>
            <person name="Mallez S."/>
            <person name="Becker A."/>
            <person name="Gohl D.M."/>
            <person name="Silverstein K.A.T."/>
            <person name="Koren S."/>
            <person name="Bechman K.B."/>
            <person name="Herman A."/>
            <person name="Abrahante J.E."/>
            <person name="Garbe J."/>
        </authorList>
    </citation>
    <scope>NUCLEOTIDE SEQUENCE</scope>
    <source>
        <strain evidence="1">Duluth1</strain>
        <tissue evidence="1">Whole animal</tissue>
    </source>
</reference>
<accession>A0A9D4F259</accession>
<comment type="caution">
    <text evidence="1">The sequence shown here is derived from an EMBL/GenBank/DDBJ whole genome shotgun (WGS) entry which is preliminary data.</text>
</comment>
<evidence type="ECO:0000313" key="2">
    <source>
        <dbReference type="Proteomes" id="UP000828390"/>
    </source>
</evidence>
<dbReference type="EMBL" id="JAIWYP010000008">
    <property type="protein sequence ID" value="KAH3789658.1"/>
    <property type="molecule type" value="Genomic_DNA"/>
</dbReference>
<gene>
    <name evidence="1" type="ORF">DPMN_167844</name>
</gene>
<reference evidence="1" key="1">
    <citation type="journal article" date="2019" name="bioRxiv">
        <title>The Genome of the Zebra Mussel, Dreissena polymorpha: A Resource for Invasive Species Research.</title>
        <authorList>
            <person name="McCartney M.A."/>
            <person name="Auch B."/>
            <person name="Kono T."/>
            <person name="Mallez S."/>
            <person name="Zhang Y."/>
            <person name="Obille A."/>
            <person name="Becker A."/>
            <person name="Abrahante J.E."/>
            <person name="Garbe J."/>
            <person name="Badalamenti J.P."/>
            <person name="Herman A."/>
            <person name="Mangelson H."/>
            <person name="Liachko I."/>
            <person name="Sullivan S."/>
            <person name="Sone E.D."/>
            <person name="Koren S."/>
            <person name="Silverstein K.A.T."/>
            <person name="Beckman K.B."/>
            <person name="Gohl D.M."/>
        </authorList>
    </citation>
    <scope>NUCLEOTIDE SEQUENCE</scope>
    <source>
        <strain evidence="1">Duluth1</strain>
        <tissue evidence="1">Whole animal</tissue>
    </source>
</reference>
<proteinExistence type="predicted"/>
<evidence type="ECO:0000313" key="1">
    <source>
        <dbReference type="EMBL" id="KAH3789658.1"/>
    </source>
</evidence>
<protein>
    <submittedName>
        <fullName evidence="1">Uncharacterized protein</fullName>
    </submittedName>
</protein>
<dbReference type="Proteomes" id="UP000828390">
    <property type="component" value="Unassembled WGS sequence"/>
</dbReference>
<keyword evidence="2" id="KW-1185">Reference proteome</keyword>
<name>A0A9D4F259_DREPO</name>
<organism evidence="1 2">
    <name type="scientific">Dreissena polymorpha</name>
    <name type="common">Zebra mussel</name>
    <name type="synonym">Mytilus polymorpha</name>
    <dbReference type="NCBI Taxonomy" id="45954"/>
    <lineage>
        <taxon>Eukaryota</taxon>
        <taxon>Metazoa</taxon>
        <taxon>Spiralia</taxon>
        <taxon>Lophotrochozoa</taxon>
        <taxon>Mollusca</taxon>
        <taxon>Bivalvia</taxon>
        <taxon>Autobranchia</taxon>
        <taxon>Heteroconchia</taxon>
        <taxon>Euheterodonta</taxon>
        <taxon>Imparidentia</taxon>
        <taxon>Neoheterodontei</taxon>
        <taxon>Myida</taxon>
        <taxon>Dreissenoidea</taxon>
        <taxon>Dreissenidae</taxon>
        <taxon>Dreissena</taxon>
    </lineage>
</organism>